<evidence type="ECO:0000256" key="1">
    <source>
        <dbReference type="SAM" id="MobiDB-lite"/>
    </source>
</evidence>
<dbReference type="AlphaFoldDB" id="A0A4Z2EMC7"/>
<proteinExistence type="predicted"/>
<name>A0A4Z2EMC7_9TELE</name>
<accession>A0A4Z2EMC7</accession>
<keyword evidence="3" id="KW-1185">Reference proteome</keyword>
<evidence type="ECO:0000313" key="3">
    <source>
        <dbReference type="Proteomes" id="UP000314294"/>
    </source>
</evidence>
<comment type="caution">
    <text evidence="2">The sequence shown here is derived from an EMBL/GenBank/DDBJ whole genome shotgun (WGS) entry which is preliminary data.</text>
</comment>
<reference evidence="2 3" key="1">
    <citation type="submission" date="2019-03" db="EMBL/GenBank/DDBJ databases">
        <title>First draft genome of Liparis tanakae, snailfish: a comprehensive survey of snailfish specific genes.</title>
        <authorList>
            <person name="Kim W."/>
            <person name="Song I."/>
            <person name="Jeong J.-H."/>
            <person name="Kim D."/>
            <person name="Kim S."/>
            <person name="Ryu S."/>
            <person name="Song J.Y."/>
            <person name="Lee S.K."/>
        </authorList>
    </citation>
    <scope>NUCLEOTIDE SEQUENCE [LARGE SCALE GENOMIC DNA]</scope>
    <source>
        <tissue evidence="2">Muscle</tissue>
    </source>
</reference>
<organism evidence="2 3">
    <name type="scientific">Liparis tanakae</name>
    <name type="common">Tanaka's snailfish</name>
    <dbReference type="NCBI Taxonomy" id="230148"/>
    <lineage>
        <taxon>Eukaryota</taxon>
        <taxon>Metazoa</taxon>
        <taxon>Chordata</taxon>
        <taxon>Craniata</taxon>
        <taxon>Vertebrata</taxon>
        <taxon>Euteleostomi</taxon>
        <taxon>Actinopterygii</taxon>
        <taxon>Neopterygii</taxon>
        <taxon>Teleostei</taxon>
        <taxon>Neoteleostei</taxon>
        <taxon>Acanthomorphata</taxon>
        <taxon>Eupercaria</taxon>
        <taxon>Perciformes</taxon>
        <taxon>Cottioidei</taxon>
        <taxon>Cottales</taxon>
        <taxon>Liparidae</taxon>
        <taxon>Liparis</taxon>
    </lineage>
</organism>
<dbReference type="EMBL" id="SRLO01005292">
    <property type="protein sequence ID" value="TNN29720.1"/>
    <property type="molecule type" value="Genomic_DNA"/>
</dbReference>
<sequence length="206" mass="23717">MHVLLSTYKAEQKRGHLGAKRREKRQMELGILKLFEDEGQKLIAAASVMYPKTVCPQVPVSSQKGHPQTNRSGLEEVKGGCDPKTKWSREEEEDSHEEDTQMTLSEVELARKKDHDIKSQDQDILRKLSQIQLVDIRRSEKKQALAMKSQDQPNQPAPQPDANQAEIQSFYTQQVVDHEQYRNESELEGQYYTQECDCDEGSCFCY</sequence>
<feature type="region of interest" description="Disordered" evidence="1">
    <location>
        <begin position="58"/>
        <end position="104"/>
    </location>
</feature>
<feature type="region of interest" description="Disordered" evidence="1">
    <location>
        <begin position="139"/>
        <end position="165"/>
    </location>
</feature>
<gene>
    <name evidence="2" type="ORF">EYF80_060131</name>
</gene>
<dbReference type="OrthoDB" id="10655358at2759"/>
<dbReference type="Proteomes" id="UP000314294">
    <property type="component" value="Unassembled WGS sequence"/>
</dbReference>
<protein>
    <submittedName>
        <fullName evidence="2">Uncharacterized protein</fullName>
    </submittedName>
</protein>
<evidence type="ECO:0000313" key="2">
    <source>
        <dbReference type="EMBL" id="TNN29720.1"/>
    </source>
</evidence>
<feature type="compositionally biased region" description="Basic and acidic residues" evidence="1">
    <location>
        <begin position="73"/>
        <end position="89"/>
    </location>
</feature>
<feature type="compositionally biased region" description="Polar residues" evidence="1">
    <location>
        <begin position="59"/>
        <end position="72"/>
    </location>
</feature>
<feature type="compositionally biased region" description="Low complexity" evidence="1">
    <location>
        <begin position="150"/>
        <end position="165"/>
    </location>
</feature>